<evidence type="ECO:0000256" key="1">
    <source>
        <dbReference type="ARBA" id="ARBA00022468"/>
    </source>
</evidence>
<name>A0ABR3VJZ0_HUMIN</name>
<dbReference type="SUPFAM" id="SSF49562">
    <property type="entry name" value="C2 domain (Calcium/lipid-binding domain, CaLB)"/>
    <property type="match status" value="1"/>
</dbReference>
<dbReference type="InterPro" id="IPR001936">
    <property type="entry name" value="RasGAP_dom"/>
</dbReference>
<dbReference type="CDD" id="cd00030">
    <property type="entry name" value="C2"/>
    <property type="match status" value="1"/>
</dbReference>
<feature type="compositionally biased region" description="Low complexity" evidence="2">
    <location>
        <begin position="238"/>
        <end position="255"/>
    </location>
</feature>
<dbReference type="InterPro" id="IPR023152">
    <property type="entry name" value="RasGAP_CS"/>
</dbReference>
<feature type="compositionally biased region" description="Low complexity" evidence="2">
    <location>
        <begin position="1242"/>
        <end position="1256"/>
    </location>
</feature>
<dbReference type="Gene3D" id="2.60.40.150">
    <property type="entry name" value="C2 domain"/>
    <property type="match status" value="1"/>
</dbReference>
<dbReference type="Gene3D" id="1.10.506.10">
    <property type="entry name" value="GTPase Activation - p120gap, domain 1"/>
    <property type="match status" value="1"/>
</dbReference>
<feature type="region of interest" description="Disordered" evidence="2">
    <location>
        <begin position="380"/>
        <end position="410"/>
    </location>
</feature>
<dbReference type="Proteomes" id="UP001583172">
    <property type="component" value="Unassembled WGS sequence"/>
</dbReference>
<feature type="region of interest" description="Disordered" evidence="2">
    <location>
        <begin position="217"/>
        <end position="256"/>
    </location>
</feature>
<accession>A0ABR3VJZ0</accession>
<feature type="compositionally biased region" description="Polar residues" evidence="2">
    <location>
        <begin position="1227"/>
        <end position="1237"/>
    </location>
</feature>
<feature type="region of interest" description="Disordered" evidence="2">
    <location>
        <begin position="1200"/>
        <end position="1284"/>
    </location>
</feature>
<dbReference type="SUPFAM" id="SSF48350">
    <property type="entry name" value="GTPase activation domain, GAP"/>
    <property type="match status" value="1"/>
</dbReference>
<feature type="region of interest" description="Disordered" evidence="2">
    <location>
        <begin position="796"/>
        <end position="820"/>
    </location>
</feature>
<sequence>MSTRERRLTSPLPATMEGRSYSFGTSPTASVAPPLPERSGRASMLPPVSEKSPLPPPRSSERPSASNLRGAFRQTATIRAVTPEPLEMASGSLETARDGASQLTSESPKASPRSIPPGGPGMPARRQGVVFHDSFSTSLENTSTTPPQRPVSFRPRTHTMDGAFRQQLAPAVEARNRIGSFSVATSSLSAVEDAKASSFPSQIDSFKHADLQPLLTASLSKDKRSSSTRSRLTKRPSSRPSSPLSSLPPSVDSLPLPIPTTDANKVLLLMKNLCGRMRGEIEYRKDMSGSWMRGISYIDEERGSLMFDPGDRGPFHTALISELRGCRVVPLECTDRDPACLEITSAQLGVALYLRPLVAEELDLWLAALLCWQQLRSPSIAKSPSTARPGNAATTGTPARSEMKRRVSSTGLREPAIIKVGKVMLWDKGAAVTPRAIVKRPSTRDLRSSQTCWRRVSCILHDNGELKIMTENDTTVLSVIELSQLARSAVQQLDRSVLDEDYCLAIFPTYSPTSTQLSIFRPVYIALESRVQFEVWFVLLRAFTIPDMFNMDPAKGGRLCEVTDFQQELPGETFRVEKTIAIRVTEARLRSRTLVGEDRQGKGSDSDPMIGNYLAEVILDGEVRARTTTKMDTKNPFWREDSVFTDLPVSLPYLSVLLKRVDGVPESFAQQIQATLGLARSSHMAEVVCGSVDIPLDQLDCGKDHEQWIQIYDERRQSIGSMLLRIHHEEFAVLLQRHYQPLSDLLHRFSTGLTAQISDALPGSLRRLAEVLVNIYQVSGSASEWLMNLAEEEIDGIGDDKPSNRKPRFSGRLKSNDSIESNTDRNQIVRDLGKSLQGEANLLFRGNSLLTQALEYHMRRLGHEYLHETLAEKLAEINDGDHDCEVDPSKINHGEDIQRHWTQLIKFTAEIWECITSSAPRLPPELRHVLKYIRAVAEDRYGDFLRTVAYTSVSGFLFLRFLCPAILNPKLFGLLRDHPRPRAQRTLTLIAKSLQALANLTTSGKKEPWMEPMNRFLSTQRQTFKNFLDEVCAIPAERTKTPLPAPYSTPNTILGRLSPMAREGFPSLPYLIDQGRNFAALVKLWADAHSSSSSSSASASASDQQQQQPPSLSQQPTYEGDLLRFHTICMALHQRSMACLARIEAARSAAAAATDPTSPTSLVDEQQLVDVMDRVNIADMLTLSAYGGYGGSASPTTWGGMSMSMSESSETLHPPGSSGSDIDPGMTSPQWGTISISRDSRQGSFSRELSSSSLRQMARNSEIPPANQGSGSGGGGGGAGGTVRILRNGIHPRRLLSGFIRKTRTTSPDSPAATSPGAGLSSWTSSGGREGEFERERDVEQLESIRMERSNRDREREREREREASVSVSSPRVIETTGRAQ</sequence>
<feature type="compositionally biased region" description="Low complexity" evidence="2">
    <location>
        <begin position="1093"/>
        <end position="1116"/>
    </location>
</feature>
<reference evidence="4 5" key="1">
    <citation type="journal article" date="2024" name="Commun. Biol.">
        <title>Comparative genomic analysis of thermophilic fungi reveals convergent evolutionary adaptations and gene losses.</title>
        <authorList>
            <person name="Steindorff A.S."/>
            <person name="Aguilar-Pontes M.V."/>
            <person name="Robinson A.J."/>
            <person name="Andreopoulos B."/>
            <person name="LaButti K."/>
            <person name="Kuo A."/>
            <person name="Mondo S."/>
            <person name="Riley R."/>
            <person name="Otillar R."/>
            <person name="Haridas S."/>
            <person name="Lipzen A."/>
            <person name="Grimwood J."/>
            <person name="Schmutz J."/>
            <person name="Clum A."/>
            <person name="Reid I.D."/>
            <person name="Moisan M.C."/>
            <person name="Butler G."/>
            <person name="Nguyen T.T.M."/>
            <person name="Dewar K."/>
            <person name="Conant G."/>
            <person name="Drula E."/>
            <person name="Henrissat B."/>
            <person name="Hansel C."/>
            <person name="Singer S."/>
            <person name="Hutchinson M.I."/>
            <person name="de Vries R.P."/>
            <person name="Natvig D.O."/>
            <person name="Powell A.J."/>
            <person name="Tsang A."/>
            <person name="Grigoriev I.V."/>
        </authorList>
    </citation>
    <scope>NUCLEOTIDE SEQUENCE [LARGE SCALE GENOMIC DNA]</scope>
    <source>
        <strain evidence="4 5">CBS 620.91</strain>
    </source>
</reference>
<evidence type="ECO:0000313" key="5">
    <source>
        <dbReference type="Proteomes" id="UP001583172"/>
    </source>
</evidence>
<dbReference type="InterPro" id="IPR039360">
    <property type="entry name" value="Ras_GTPase"/>
</dbReference>
<proteinExistence type="predicted"/>
<evidence type="ECO:0000259" key="3">
    <source>
        <dbReference type="PROSITE" id="PS50018"/>
    </source>
</evidence>
<evidence type="ECO:0000313" key="4">
    <source>
        <dbReference type="EMBL" id="KAL1842214.1"/>
    </source>
</evidence>
<feature type="domain" description="Ras-GAP" evidence="3">
    <location>
        <begin position="764"/>
        <end position="999"/>
    </location>
</feature>
<dbReference type="PROSITE" id="PS00509">
    <property type="entry name" value="RAS_GTPASE_ACTIV_1"/>
    <property type="match status" value="1"/>
</dbReference>
<dbReference type="PROSITE" id="PS50018">
    <property type="entry name" value="RAS_GTPASE_ACTIV_2"/>
    <property type="match status" value="1"/>
</dbReference>
<dbReference type="EMBL" id="JAZGSY010000050">
    <property type="protein sequence ID" value="KAL1842214.1"/>
    <property type="molecule type" value="Genomic_DNA"/>
</dbReference>
<feature type="compositionally biased region" description="Gly residues" evidence="2">
    <location>
        <begin position="1270"/>
        <end position="1281"/>
    </location>
</feature>
<feature type="region of interest" description="Disordered" evidence="2">
    <location>
        <begin position="1299"/>
        <end position="1381"/>
    </location>
</feature>
<dbReference type="PANTHER" id="PTHR10194:SF60">
    <property type="entry name" value="RAS GTPASE-ACTIVATING PROTEIN RASKOL"/>
    <property type="match status" value="1"/>
</dbReference>
<organism evidence="4 5">
    <name type="scientific">Humicola insolens</name>
    <name type="common">Soft-rot fungus</name>
    <dbReference type="NCBI Taxonomy" id="85995"/>
    <lineage>
        <taxon>Eukaryota</taxon>
        <taxon>Fungi</taxon>
        <taxon>Dikarya</taxon>
        <taxon>Ascomycota</taxon>
        <taxon>Pezizomycotina</taxon>
        <taxon>Sordariomycetes</taxon>
        <taxon>Sordariomycetidae</taxon>
        <taxon>Sordariales</taxon>
        <taxon>Chaetomiaceae</taxon>
        <taxon>Mycothermus</taxon>
    </lineage>
</organism>
<dbReference type="Pfam" id="PF00616">
    <property type="entry name" value="RasGAP"/>
    <property type="match status" value="1"/>
</dbReference>
<dbReference type="InterPro" id="IPR008936">
    <property type="entry name" value="Rho_GTPase_activation_prot"/>
</dbReference>
<feature type="region of interest" description="Disordered" evidence="2">
    <location>
        <begin position="1"/>
        <end position="127"/>
    </location>
</feature>
<dbReference type="InterPro" id="IPR035892">
    <property type="entry name" value="C2_domain_sf"/>
</dbReference>
<feature type="compositionally biased region" description="Basic and acidic residues" evidence="2">
    <location>
        <begin position="1329"/>
        <end position="1364"/>
    </location>
</feature>
<keyword evidence="5" id="KW-1185">Reference proteome</keyword>
<gene>
    <name evidence="4" type="ORF">VTJ49DRAFT_5826</name>
</gene>
<comment type="caution">
    <text evidence="4">The sequence shown here is derived from an EMBL/GenBank/DDBJ whole genome shotgun (WGS) entry which is preliminary data.</text>
</comment>
<feature type="compositionally biased region" description="Polar residues" evidence="2">
    <location>
        <begin position="380"/>
        <end position="398"/>
    </location>
</feature>
<dbReference type="PANTHER" id="PTHR10194">
    <property type="entry name" value="RAS GTPASE-ACTIVATING PROTEINS"/>
    <property type="match status" value="1"/>
</dbReference>
<evidence type="ECO:0000256" key="2">
    <source>
        <dbReference type="SAM" id="MobiDB-lite"/>
    </source>
</evidence>
<dbReference type="CDD" id="cd05137">
    <property type="entry name" value="RasGAP_CLA2_BUD2"/>
    <property type="match status" value="1"/>
</dbReference>
<feature type="region of interest" description="Disordered" evidence="2">
    <location>
        <begin position="1093"/>
        <end position="1117"/>
    </location>
</feature>
<dbReference type="SMART" id="SM00323">
    <property type="entry name" value="RasGAP"/>
    <property type="match status" value="1"/>
</dbReference>
<keyword evidence="1" id="KW-0343">GTPase activation</keyword>
<protein>
    <recommendedName>
        <fullName evidence="3">Ras-GAP domain-containing protein</fullName>
    </recommendedName>
</protein>